<evidence type="ECO:0000313" key="2">
    <source>
        <dbReference type="EMBL" id="SDR05465.1"/>
    </source>
</evidence>
<protein>
    <submittedName>
        <fullName evidence="3">Uncharacterized protein</fullName>
    </submittedName>
</protein>
<dbReference type="EMBL" id="FNKK01000002">
    <property type="protein sequence ID" value="SDR05465.1"/>
    <property type="molecule type" value="Genomic_DNA"/>
</dbReference>
<sequence length="148" mass="16119">MTTILDIPPSDLAAALRRWARGTYTIEAATELLIRHRYWPARAEFRRLAIEYVTDTYDGEPLAVIGWQAAHTALNRGRLAYSSSEAAVLRLAVSLAESIPVNLGEAISELDTANLGRVCAAIRHAGGDRSAWPQSEGSTSRLADTEGR</sequence>
<evidence type="ECO:0000313" key="4">
    <source>
        <dbReference type="Proteomes" id="UP000217103"/>
    </source>
</evidence>
<gene>
    <name evidence="2" type="ORF">SAMN04489764_3235</name>
    <name evidence="3" type="ORF">SAMN04489764_4338</name>
</gene>
<dbReference type="EMBL" id="FNKK01000002">
    <property type="protein sequence ID" value="SDR23724.1"/>
    <property type="molecule type" value="Genomic_DNA"/>
</dbReference>
<dbReference type="OrthoDB" id="3532716at2"/>
<keyword evidence="4" id="KW-1185">Reference proteome</keyword>
<feature type="compositionally biased region" description="Polar residues" evidence="1">
    <location>
        <begin position="132"/>
        <end position="142"/>
    </location>
</feature>
<dbReference type="STRING" id="35622.SAMN04489764_3235"/>
<dbReference type="RefSeq" id="WP_093259769.1">
    <property type="nucleotide sequence ID" value="NZ_FNKK01000002.1"/>
</dbReference>
<organism evidence="3 4">
    <name type="scientific">Thermostaphylospora chromogena</name>
    <dbReference type="NCBI Taxonomy" id="35622"/>
    <lineage>
        <taxon>Bacteria</taxon>
        <taxon>Bacillati</taxon>
        <taxon>Actinomycetota</taxon>
        <taxon>Actinomycetes</taxon>
        <taxon>Streptosporangiales</taxon>
        <taxon>Thermomonosporaceae</taxon>
        <taxon>Thermostaphylospora</taxon>
    </lineage>
</organism>
<reference evidence="3 4" key="1">
    <citation type="submission" date="2016-10" db="EMBL/GenBank/DDBJ databases">
        <authorList>
            <person name="de Groot N.N."/>
        </authorList>
    </citation>
    <scope>NUCLEOTIDE SEQUENCE [LARGE SCALE GENOMIC DNA]</scope>
    <source>
        <strain evidence="3 4">DSM 43794</strain>
    </source>
</reference>
<dbReference type="Proteomes" id="UP000217103">
    <property type="component" value="Unassembled WGS sequence"/>
</dbReference>
<evidence type="ECO:0000313" key="3">
    <source>
        <dbReference type="EMBL" id="SDR23724.1"/>
    </source>
</evidence>
<dbReference type="AlphaFoldDB" id="A0A1H1HE53"/>
<evidence type="ECO:0000256" key="1">
    <source>
        <dbReference type="SAM" id="MobiDB-lite"/>
    </source>
</evidence>
<proteinExistence type="predicted"/>
<name>A0A1H1HE53_9ACTN</name>
<feature type="region of interest" description="Disordered" evidence="1">
    <location>
        <begin position="128"/>
        <end position="148"/>
    </location>
</feature>
<accession>A0A1H1HE53</accession>